<evidence type="ECO:0000256" key="6">
    <source>
        <dbReference type="ARBA" id="ARBA00023236"/>
    </source>
</evidence>
<dbReference type="InterPro" id="IPR050066">
    <property type="entry name" value="UvrABC_protein_C"/>
</dbReference>
<dbReference type="Proteomes" id="UP000596827">
    <property type="component" value="Unassembled WGS sequence"/>
</dbReference>
<dbReference type="GO" id="GO:0003677">
    <property type="term" value="F:DNA binding"/>
    <property type="evidence" value="ECO:0007669"/>
    <property type="project" value="UniProtKB-UniRule"/>
</dbReference>
<dbReference type="InterPro" id="IPR001162">
    <property type="entry name" value="UvrC_RNase_H_dom"/>
</dbReference>
<dbReference type="SMART" id="SM00465">
    <property type="entry name" value="GIYc"/>
    <property type="match status" value="1"/>
</dbReference>
<dbReference type="Pfam" id="PF22920">
    <property type="entry name" value="UvrC_RNaseH"/>
    <property type="match status" value="1"/>
</dbReference>
<dbReference type="Pfam" id="PF02151">
    <property type="entry name" value="UVR"/>
    <property type="match status" value="1"/>
</dbReference>
<keyword evidence="4 7" id="KW-0267">Excision nuclease</keyword>
<keyword evidence="5 7" id="KW-0234">DNA repair</keyword>
<dbReference type="Pfam" id="PF01541">
    <property type="entry name" value="GIY-YIG"/>
    <property type="match status" value="1"/>
</dbReference>
<keyword evidence="2 7" id="KW-0227">DNA damage</keyword>
<feature type="region of interest" description="Disordered" evidence="8">
    <location>
        <begin position="503"/>
        <end position="530"/>
    </location>
</feature>
<organism evidence="12 13">
    <name type="scientific">Ramlibacter albus</name>
    <dbReference type="NCBI Taxonomy" id="2079448"/>
    <lineage>
        <taxon>Bacteria</taxon>
        <taxon>Pseudomonadati</taxon>
        <taxon>Pseudomonadota</taxon>
        <taxon>Betaproteobacteria</taxon>
        <taxon>Burkholderiales</taxon>
        <taxon>Comamonadaceae</taxon>
        <taxon>Ramlibacter</taxon>
    </lineage>
</organism>
<evidence type="ECO:0000313" key="13">
    <source>
        <dbReference type="Proteomes" id="UP000596827"/>
    </source>
</evidence>
<accession>A0A923MB93</accession>
<dbReference type="InterPro" id="IPR000305">
    <property type="entry name" value="GIY-YIG_endonuc"/>
</dbReference>
<proteinExistence type="inferred from homology"/>
<protein>
    <recommendedName>
        <fullName evidence="7">UvrABC system protein C</fullName>
        <shortName evidence="7">Protein UvrC</shortName>
    </recommendedName>
    <alternativeName>
        <fullName evidence="7">Excinuclease ABC subunit C</fullName>
    </alternativeName>
</protein>
<dbReference type="InterPro" id="IPR001943">
    <property type="entry name" value="UVR_dom"/>
</dbReference>
<dbReference type="NCBIfam" id="TIGR00194">
    <property type="entry name" value="uvrC"/>
    <property type="match status" value="1"/>
</dbReference>
<feature type="domain" description="UVR" evidence="9">
    <location>
        <begin position="213"/>
        <end position="248"/>
    </location>
</feature>
<dbReference type="PANTHER" id="PTHR30562">
    <property type="entry name" value="UVRC/OXIDOREDUCTASE"/>
    <property type="match status" value="1"/>
</dbReference>
<keyword evidence="3 7" id="KW-0228">DNA excision</keyword>
<dbReference type="AlphaFoldDB" id="A0A923MB93"/>
<feature type="compositionally biased region" description="Low complexity" evidence="8">
    <location>
        <begin position="503"/>
        <end position="516"/>
    </location>
</feature>
<dbReference type="InterPro" id="IPR038476">
    <property type="entry name" value="UvrC_RNase_H_dom_sf"/>
</dbReference>
<name>A0A923MB93_9BURK</name>
<dbReference type="HAMAP" id="MF_00203">
    <property type="entry name" value="UvrC"/>
    <property type="match status" value="1"/>
</dbReference>
<dbReference type="Pfam" id="PF14520">
    <property type="entry name" value="HHH_5"/>
    <property type="match status" value="1"/>
</dbReference>
<dbReference type="SUPFAM" id="SSF82771">
    <property type="entry name" value="GIY-YIG endonuclease"/>
    <property type="match status" value="1"/>
</dbReference>
<dbReference type="InterPro" id="IPR036876">
    <property type="entry name" value="UVR_dom_sf"/>
</dbReference>
<dbReference type="InterPro" id="IPR010994">
    <property type="entry name" value="RuvA_2-like"/>
</dbReference>
<evidence type="ECO:0000256" key="4">
    <source>
        <dbReference type="ARBA" id="ARBA00022881"/>
    </source>
</evidence>
<dbReference type="CDD" id="cd10434">
    <property type="entry name" value="GIY-YIG_UvrC_Cho"/>
    <property type="match status" value="1"/>
</dbReference>
<dbReference type="GO" id="GO:0009381">
    <property type="term" value="F:excinuclease ABC activity"/>
    <property type="evidence" value="ECO:0007669"/>
    <property type="project" value="UniProtKB-UniRule"/>
</dbReference>
<dbReference type="InterPro" id="IPR004791">
    <property type="entry name" value="UvrC"/>
</dbReference>
<comment type="subunit">
    <text evidence="7">Interacts with UvrB in an incision complex.</text>
</comment>
<evidence type="ECO:0000256" key="7">
    <source>
        <dbReference type="HAMAP-Rule" id="MF_00203"/>
    </source>
</evidence>
<dbReference type="InterPro" id="IPR003583">
    <property type="entry name" value="Hlx-hairpin-Hlx_DNA-bd_motif"/>
</dbReference>
<evidence type="ECO:0000313" key="12">
    <source>
        <dbReference type="EMBL" id="MBC5766198.1"/>
    </source>
</evidence>
<dbReference type="InterPro" id="IPR047296">
    <property type="entry name" value="GIY-YIG_UvrC_Cho"/>
</dbReference>
<dbReference type="PROSITE" id="PS50151">
    <property type="entry name" value="UVR"/>
    <property type="match status" value="1"/>
</dbReference>
<feature type="domain" description="GIY-YIG" evidence="10">
    <location>
        <begin position="26"/>
        <end position="104"/>
    </location>
</feature>
<feature type="domain" description="UvrC family homology region profile" evidence="11">
    <location>
        <begin position="264"/>
        <end position="550"/>
    </location>
</feature>
<sequence length="677" mass="74803">MATDNRQVTSEGHSEELLAQVAALPGLPGVYRYYDADETVLYVGKARNLKKRVSSYFQKNHGGTRIGHMIGKIARLETTVVRSEAEALLLENNLIKTLAPRYNILFRDDKSYPYLKIEAGTFPRVAYYRGAVDKKHSYFGPYPSAWAVKESIQLIQKVFRLRTCEDTVFANRTRPCLLYQIKRCTGPCVNLITPEDYRHDVESAEAFLRGETQQVLDTLQERMMAHSERLEFEQAAELRNRMSALSKVLHQQSVETVSDKDVDILAVRVQGGKACVNLAMVRGGRHLGDRPYFPSHVEDAAAVQDFDDQIDAAPAQPLEVQVLEAFIAQHYIGVPVPPSLITSHPVSRELVDALSQQTGVKIGAVHNPREQRRLWLEMAEKNAELQLARLLAEEGSQQARTRALVEALDLAPDNLDTFRVECFDISHTAGEATQASCVVFQNHKMQNKEYRRYNIDGITPGDDYAAMRQVLARRYARLAQAGRDTPDATPPVAVEAPALAQASPDAAVAGEAQPAPARKPRGSGGGAERLPDLVLVDGGRGQVSMAREVFAELGLDLSVIVGVEKGEGRKVGLEELVFADGREKVYLGRESAALMLVAQIRDEAHRFAITGMRARRARVRVGGSQLEEIPGVGAKKRARLLQRFGGVRGVASASIEDIATVEGISRELAEEIYRALH</sequence>
<dbReference type="EMBL" id="JACORU010000006">
    <property type="protein sequence ID" value="MBC5766198.1"/>
    <property type="molecule type" value="Genomic_DNA"/>
</dbReference>
<keyword evidence="6 7" id="KW-0742">SOS response</keyword>
<dbReference type="PANTHER" id="PTHR30562:SF1">
    <property type="entry name" value="UVRABC SYSTEM PROTEIN C"/>
    <property type="match status" value="1"/>
</dbReference>
<comment type="function">
    <text evidence="7">The UvrABC repair system catalyzes the recognition and processing of DNA lesions. UvrC both incises the 5' and 3' sides of the lesion. The N-terminal half is responsible for the 3' incision and the C-terminal half is responsible for the 5' incision.</text>
</comment>
<dbReference type="GO" id="GO:0005737">
    <property type="term" value="C:cytoplasm"/>
    <property type="evidence" value="ECO:0007669"/>
    <property type="project" value="UniProtKB-SubCell"/>
</dbReference>
<dbReference type="SUPFAM" id="SSF46600">
    <property type="entry name" value="C-terminal UvrC-binding domain of UvrB"/>
    <property type="match status" value="1"/>
</dbReference>
<dbReference type="SMART" id="SM00278">
    <property type="entry name" value="HhH1"/>
    <property type="match status" value="2"/>
</dbReference>
<keyword evidence="13" id="KW-1185">Reference proteome</keyword>
<evidence type="ECO:0000256" key="2">
    <source>
        <dbReference type="ARBA" id="ARBA00022763"/>
    </source>
</evidence>
<comment type="caution">
    <text evidence="12">The sequence shown here is derived from an EMBL/GenBank/DDBJ whole genome shotgun (WGS) entry which is preliminary data.</text>
</comment>
<dbReference type="SUPFAM" id="SSF47781">
    <property type="entry name" value="RuvA domain 2-like"/>
    <property type="match status" value="1"/>
</dbReference>
<dbReference type="GO" id="GO:0009380">
    <property type="term" value="C:excinuclease repair complex"/>
    <property type="evidence" value="ECO:0007669"/>
    <property type="project" value="InterPro"/>
</dbReference>
<evidence type="ECO:0000256" key="5">
    <source>
        <dbReference type="ARBA" id="ARBA00023204"/>
    </source>
</evidence>
<comment type="similarity">
    <text evidence="7">Belongs to the UvrC family.</text>
</comment>
<dbReference type="Gene3D" id="3.30.420.340">
    <property type="entry name" value="UvrC, RNAse H endonuclease domain"/>
    <property type="match status" value="2"/>
</dbReference>
<dbReference type="InterPro" id="IPR035901">
    <property type="entry name" value="GIY-YIG_endonuc_sf"/>
</dbReference>
<dbReference type="Pfam" id="PF08459">
    <property type="entry name" value="UvrC_RNaseH_dom"/>
    <property type="match status" value="1"/>
</dbReference>
<dbReference type="Gene3D" id="1.10.150.20">
    <property type="entry name" value="5' to 3' exonuclease, C-terminal subdomain"/>
    <property type="match status" value="1"/>
</dbReference>
<evidence type="ECO:0000256" key="8">
    <source>
        <dbReference type="SAM" id="MobiDB-lite"/>
    </source>
</evidence>
<dbReference type="PROSITE" id="PS50165">
    <property type="entry name" value="UVRC"/>
    <property type="match status" value="1"/>
</dbReference>
<dbReference type="FunFam" id="3.40.1440.10:FF:000001">
    <property type="entry name" value="UvrABC system protein C"/>
    <property type="match status" value="1"/>
</dbReference>
<dbReference type="Gene3D" id="3.40.1440.10">
    <property type="entry name" value="GIY-YIG endonuclease"/>
    <property type="match status" value="1"/>
</dbReference>
<dbReference type="PROSITE" id="PS50164">
    <property type="entry name" value="GIY_YIG"/>
    <property type="match status" value="1"/>
</dbReference>
<evidence type="ECO:0000256" key="1">
    <source>
        <dbReference type="ARBA" id="ARBA00022490"/>
    </source>
</evidence>
<reference evidence="12" key="1">
    <citation type="submission" date="2020-08" db="EMBL/GenBank/DDBJ databases">
        <title>Ramlibacter sp. GTP1 16S ribosomal RNA gene genome sequencing and assembly.</title>
        <authorList>
            <person name="Kang M."/>
        </authorList>
    </citation>
    <scope>NUCLEOTIDE SEQUENCE</scope>
    <source>
        <strain evidence="12">GTP1</strain>
    </source>
</reference>
<gene>
    <name evidence="7 12" type="primary">uvrC</name>
    <name evidence="12" type="ORF">H8R02_17155</name>
</gene>
<dbReference type="GO" id="GO:0006289">
    <property type="term" value="P:nucleotide-excision repair"/>
    <property type="evidence" value="ECO:0007669"/>
    <property type="project" value="UniProtKB-UniRule"/>
</dbReference>
<dbReference type="GO" id="GO:0009432">
    <property type="term" value="P:SOS response"/>
    <property type="evidence" value="ECO:0007669"/>
    <property type="project" value="UniProtKB-UniRule"/>
</dbReference>
<comment type="subcellular location">
    <subcellularLocation>
        <location evidence="7">Cytoplasm</location>
    </subcellularLocation>
</comment>
<evidence type="ECO:0000259" key="10">
    <source>
        <dbReference type="PROSITE" id="PS50164"/>
    </source>
</evidence>
<evidence type="ECO:0000259" key="9">
    <source>
        <dbReference type="PROSITE" id="PS50151"/>
    </source>
</evidence>
<evidence type="ECO:0000256" key="3">
    <source>
        <dbReference type="ARBA" id="ARBA00022769"/>
    </source>
</evidence>
<dbReference type="NCBIfam" id="NF001824">
    <property type="entry name" value="PRK00558.1-5"/>
    <property type="match status" value="1"/>
</dbReference>
<keyword evidence="1 7" id="KW-0963">Cytoplasm</keyword>
<evidence type="ECO:0000259" key="11">
    <source>
        <dbReference type="PROSITE" id="PS50165"/>
    </source>
</evidence>
<dbReference type="Gene3D" id="4.10.860.10">
    <property type="entry name" value="UVR domain"/>
    <property type="match status" value="1"/>
</dbReference>